<evidence type="ECO:0000256" key="4">
    <source>
        <dbReference type="ARBA" id="ARBA00022840"/>
    </source>
</evidence>
<dbReference type="Proteomes" id="UP000325307">
    <property type="component" value="Unassembled WGS sequence"/>
</dbReference>
<dbReference type="InterPro" id="IPR003439">
    <property type="entry name" value="ABC_transporter-like_ATP-bd"/>
</dbReference>
<sequence>MISFRAASVAVPPALPGDPDPVLLRPATLELAERRIAVVGCNGSGKSTLLRLINGLVRPTSGAVSVDGLDSVRDVRRLRRHVGFLFTDPLSQLVMPVVVEDVELSLKATIRDRHARRAAALAALAAVGLEHLAERSVYDLSGGERQLVALASVLAAGQRVLVADEPTTLLDLRNNALLQRTLFGTLGGQVDQVVYATHDLDFAARADRLLVVDNGTVVYDGAAPAGVQAYRELALGNAGAGSGPR</sequence>
<dbReference type="Pfam" id="PF00005">
    <property type="entry name" value="ABC_tran"/>
    <property type="match status" value="1"/>
</dbReference>
<organism evidence="6 7">
    <name type="scientific">Zafaria cholistanensis</name>
    <dbReference type="NCBI Taxonomy" id="1682741"/>
    <lineage>
        <taxon>Bacteria</taxon>
        <taxon>Bacillati</taxon>
        <taxon>Actinomycetota</taxon>
        <taxon>Actinomycetes</taxon>
        <taxon>Micrococcales</taxon>
        <taxon>Micrococcaceae</taxon>
        <taxon>Zafaria</taxon>
    </lineage>
</organism>
<feature type="domain" description="ABC transporter" evidence="5">
    <location>
        <begin position="4"/>
        <end position="239"/>
    </location>
</feature>
<evidence type="ECO:0000313" key="6">
    <source>
        <dbReference type="EMBL" id="GER22043.1"/>
    </source>
</evidence>
<dbReference type="PROSITE" id="PS50893">
    <property type="entry name" value="ABC_TRANSPORTER_2"/>
    <property type="match status" value="1"/>
</dbReference>
<evidence type="ECO:0000259" key="5">
    <source>
        <dbReference type="PROSITE" id="PS50893"/>
    </source>
</evidence>
<dbReference type="AlphaFoldDB" id="A0A5A7NM60"/>
<dbReference type="CDD" id="cd03225">
    <property type="entry name" value="ABC_cobalt_CbiO_domain1"/>
    <property type="match status" value="1"/>
</dbReference>
<accession>A0A5A7NM60</accession>
<dbReference type="EMBL" id="BKDJ01000002">
    <property type="protein sequence ID" value="GER22043.1"/>
    <property type="molecule type" value="Genomic_DNA"/>
</dbReference>
<comment type="caution">
    <text evidence="6">The sequence shown here is derived from an EMBL/GenBank/DDBJ whole genome shotgun (WGS) entry which is preliminary data.</text>
</comment>
<dbReference type="InterPro" id="IPR050095">
    <property type="entry name" value="ECF_ABC_transporter_ATP-bd"/>
</dbReference>
<evidence type="ECO:0000256" key="1">
    <source>
        <dbReference type="ARBA" id="ARBA00005417"/>
    </source>
</evidence>
<dbReference type="PANTHER" id="PTHR43553:SF24">
    <property type="entry name" value="ENERGY-COUPLING FACTOR TRANSPORTER ATP-BINDING PROTEIN ECFA1"/>
    <property type="match status" value="1"/>
</dbReference>
<comment type="similarity">
    <text evidence="1">Belongs to the ABC transporter superfamily.</text>
</comment>
<proteinExistence type="inferred from homology"/>
<name>A0A5A7NM60_9MICC</name>
<keyword evidence="2" id="KW-0813">Transport</keyword>
<keyword evidence="3" id="KW-0547">Nucleotide-binding</keyword>
<dbReference type="GO" id="GO:0043190">
    <property type="term" value="C:ATP-binding cassette (ABC) transporter complex"/>
    <property type="evidence" value="ECO:0007669"/>
    <property type="project" value="TreeGrafter"/>
</dbReference>
<gene>
    <name evidence="6" type="ORF">NCCP1664_05400</name>
</gene>
<dbReference type="OrthoDB" id="9806471at2"/>
<dbReference type="InterPro" id="IPR017871">
    <property type="entry name" value="ABC_transporter-like_CS"/>
</dbReference>
<keyword evidence="7" id="KW-1185">Reference proteome</keyword>
<dbReference type="InterPro" id="IPR015856">
    <property type="entry name" value="ABC_transpr_CbiO/EcfA_su"/>
</dbReference>
<dbReference type="SUPFAM" id="SSF52540">
    <property type="entry name" value="P-loop containing nucleoside triphosphate hydrolases"/>
    <property type="match status" value="1"/>
</dbReference>
<evidence type="ECO:0000313" key="7">
    <source>
        <dbReference type="Proteomes" id="UP000325307"/>
    </source>
</evidence>
<dbReference type="GO" id="GO:0016887">
    <property type="term" value="F:ATP hydrolysis activity"/>
    <property type="evidence" value="ECO:0007669"/>
    <property type="project" value="InterPro"/>
</dbReference>
<dbReference type="GO" id="GO:0005524">
    <property type="term" value="F:ATP binding"/>
    <property type="evidence" value="ECO:0007669"/>
    <property type="project" value="UniProtKB-KW"/>
</dbReference>
<dbReference type="GO" id="GO:0042626">
    <property type="term" value="F:ATPase-coupled transmembrane transporter activity"/>
    <property type="evidence" value="ECO:0007669"/>
    <property type="project" value="TreeGrafter"/>
</dbReference>
<evidence type="ECO:0000256" key="2">
    <source>
        <dbReference type="ARBA" id="ARBA00022448"/>
    </source>
</evidence>
<keyword evidence="4 6" id="KW-0067">ATP-binding</keyword>
<dbReference type="InterPro" id="IPR027417">
    <property type="entry name" value="P-loop_NTPase"/>
</dbReference>
<evidence type="ECO:0000256" key="3">
    <source>
        <dbReference type="ARBA" id="ARBA00022741"/>
    </source>
</evidence>
<dbReference type="SMART" id="SM00382">
    <property type="entry name" value="AAA"/>
    <property type="match status" value="1"/>
</dbReference>
<dbReference type="RefSeq" id="WP_149955564.1">
    <property type="nucleotide sequence ID" value="NZ_BKDJ01000002.1"/>
</dbReference>
<dbReference type="Gene3D" id="3.40.50.300">
    <property type="entry name" value="P-loop containing nucleotide triphosphate hydrolases"/>
    <property type="match status" value="1"/>
</dbReference>
<protein>
    <submittedName>
        <fullName evidence="6">ABC transporter ATP-binding protein</fullName>
    </submittedName>
</protein>
<dbReference type="PANTHER" id="PTHR43553">
    <property type="entry name" value="HEAVY METAL TRANSPORTER"/>
    <property type="match status" value="1"/>
</dbReference>
<reference evidence="6 7" key="1">
    <citation type="submission" date="2019-09" db="EMBL/GenBank/DDBJ databases">
        <title>Arthrobacter zafarii sp. nov., a moderately thermotolerant and halotolerant actinobacterium isolated from Cholistan desert soil of Pakistan.</title>
        <authorList>
            <person name="Amin A."/>
            <person name="Ahmed I."/>
            <person name="Khalid N."/>
            <person name="Schumann P."/>
            <person name="Busse H.J."/>
            <person name="Khan I.U."/>
            <person name="Li S."/>
            <person name="Li W.J."/>
        </authorList>
    </citation>
    <scope>NUCLEOTIDE SEQUENCE [LARGE SCALE GENOMIC DNA]</scope>
    <source>
        <strain evidence="6 7">NCCP-1664</strain>
    </source>
</reference>
<dbReference type="PROSITE" id="PS00211">
    <property type="entry name" value="ABC_TRANSPORTER_1"/>
    <property type="match status" value="1"/>
</dbReference>
<dbReference type="InterPro" id="IPR003593">
    <property type="entry name" value="AAA+_ATPase"/>
</dbReference>